<keyword evidence="1" id="KW-0812">Transmembrane</keyword>
<keyword evidence="1" id="KW-1133">Transmembrane helix</keyword>
<protein>
    <submittedName>
        <fullName evidence="2">Uncharacterized protein</fullName>
    </submittedName>
</protein>
<dbReference type="EMBL" id="APJW01000002">
    <property type="protein sequence ID" value="EQM62799.1"/>
    <property type="molecule type" value="Genomic_DNA"/>
</dbReference>
<evidence type="ECO:0000313" key="2">
    <source>
        <dbReference type="EMBL" id="EQM62799.1"/>
    </source>
</evidence>
<feature type="transmembrane region" description="Helical" evidence="1">
    <location>
        <begin position="58"/>
        <end position="82"/>
    </location>
</feature>
<keyword evidence="1" id="KW-0472">Membrane</keyword>
<evidence type="ECO:0000313" key="3">
    <source>
        <dbReference type="Proteomes" id="UP000016064"/>
    </source>
</evidence>
<sequence length="298" mass="33625">MEFFSFHTTLTPSFIESCITYLDSLLSLEKSSGLLALSKDSDNRVLCLSLPPCLKERFTATTIIKSILCVLLFPITILIWVLRSLLITSWKSQYTIVVINDLISKNDIPVLIENPQSLQNIRHLPPVYTALPFSCCRLDINPSATPTAVFWIDYSKLFQNINLDHITLPISKLVKVAKQSCSPISEMSINFSSLCKAIIEDESGDYVSNKGKLKLARLFTAYIIFASQKNDSGRFTTTIPLDSETFLWGKLLFFDYADYECVNLMGPAIIQELEAQGVLSKGKVLYTKDRVIIDWGRR</sequence>
<reference evidence="2 3" key="1">
    <citation type="submission" date="2013-07" db="EMBL/GenBank/DDBJ databases">
        <title>Isolation of a new Chlamydia species from the feral Sacred Ibis (Threskiornis aethiopicus): Chlamydia ibidis.</title>
        <authorList>
            <person name="Vorimore F."/>
            <person name="Hsia R.-C."/>
            <person name="Huot-Creasy H."/>
            <person name="Bastian S."/>
            <person name="Deruyter L."/>
            <person name="Passet A."/>
            <person name="Sachse K."/>
            <person name="Bavoil P."/>
            <person name="Myers G."/>
            <person name="Laroucau K."/>
        </authorList>
    </citation>
    <scope>NUCLEOTIDE SEQUENCE [LARGE SCALE GENOMIC DNA]</scope>
    <source>
        <strain evidence="2 3">10-1398/6</strain>
    </source>
</reference>
<accession>A0ABN0MZT0</accession>
<dbReference type="RefSeq" id="WP_020370180.1">
    <property type="nucleotide sequence ID" value="NZ_APJW01000002.1"/>
</dbReference>
<evidence type="ECO:0000256" key="1">
    <source>
        <dbReference type="SAM" id="Phobius"/>
    </source>
</evidence>
<dbReference type="Proteomes" id="UP000016064">
    <property type="component" value="Unassembled WGS sequence"/>
</dbReference>
<comment type="caution">
    <text evidence="2">The sequence shown here is derived from an EMBL/GenBank/DDBJ whole genome shotgun (WGS) entry which is preliminary data.</text>
</comment>
<proteinExistence type="predicted"/>
<organism evidence="2 3">
    <name type="scientific">Chlamydia ibidis 10-1398/6</name>
    <dbReference type="NCBI Taxonomy" id="1046581"/>
    <lineage>
        <taxon>Bacteria</taxon>
        <taxon>Pseudomonadati</taxon>
        <taxon>Chlamydiota</taxon>
        <taxon>Chlamydiia</taxon>
        <taxon>Chlamydiales</taxon>
        <taxon>Chlamydiaceae</taxon>
        <taxon>Chlamydia/Chlamydophila group</taxon>
        <taxon>Chlamydia</taxon>
    </lineage>
</organism>
<keyword evidence="3" id="KW-1185">Reference proteome</keyword>
<name>A0ABN0MZT0_9CHLA</name>
<gene>
    <name evidence="2" type="ORF">H359_0626</name>
</gene>